<dbReference type="eggNOG" id="arCOG05160">
    <property type="taxonomic scope" value="Archaea"/>
</dbReference>
<evidence type="ECO:0000256" key="5">
    <source>
        <dbReference type="SAM" id="Phobius"/>
    </source>
</evidence>
<dbReference type="InterPro" id="IPR010652">
    <property type="entry name" value="DUF1232"/>
</dbReference>
<keyword evidence="3 5" id="KW-1133">Transmembrane helix</keyword>
<feature type="transmembrane region" description="Helical" evidence="5">
    <location>
        <begin position="34"/>
        <end position="51"/>
    </location>
</feature>
<feature type="domain" description="DUF1232" evidence="6">
    <location>
        <begin position="37"/>
        <end position="71"/>
    </location>
</feature>
<dbReference type="KEGG" id="mew:MSWAN_2319"/>
<dbReference type="GeneID" id="10669848"/>
<keyword evidence="4 5" id="KW-0472">Membrane</keyword>
<evidence type="ECO:0000259" key="6">
    <source>
        <dbReference type="Pfam" id="PF06803"/>
    </source>
</evidence>
<evidence type="ECO:0000256" key="4">
    <source>
        <dbReference type="ARBA" id="ARBA00023136"/>
    </source>
</evidence>
<sequence length="130" mass="15609">MKVNWGKKWRKNFEKLEYETYALYLSYKDPRVPLYVRILIILFVAYILSPIDFIPDFIPVLGYLDDFLLVTVGVPILIKMIPKEILKEHRTEARLKFKNNKPKNSYIGLIVILIWILIIFIILKVFFRLY</sequence>
<accession>F6D5H2</accession>
<evidence type="ECO:0000256" key="1">
    <source>
        <dbReference type="ARBA" id="ARBA00004127"/>
    </source>
</evidence>
<protein>
    <recommendedName>
        <fullName evidence="6">DUF1232 domain-containing protein</fullName>
    </recommendedName>
</protein>
<dbReference type="Pfam" id="PF06803">
    <property type="entry name" value="DUF1232"/>
    <property type="match status" value="1"/>
</dbReference>
<keyword evidence="8" id="KW-1185">Reference proteome</keyword>
<proteinExistence type="predicted"/>
<gene>
    <name evidence="7" type="ordered locus">MSWAN_2319</name>
</gene>
<dbReference type="STRING" id="868131.MSWAN_2319"/>
<feature type="transmembrane region" description="Helical" evidence="5">
    <location>
        <begin position="106"/>
        <end position="127"/>
    </location>
</feature>
<name>F6D5H2_METPW</name>
<evidence type="ECO:0000313" key="7">
    <source>
        <dbReference type="EMBL" id="AEG19324.1"/>
    </source>
</evidence>
<dbReference type="EMBL" id="CP002772">
    <property type="protein sequence ID" value="AEG19324.1"/>
    <property type="molecule type" value="Genomic_DNA"/>
</dbReference>
<organism evidence="7 8">
    <name type="scientific">Methanobacterium paludis (strain DSM 25820 / JCM 18151 / SWAN1)</name>
    <dbReference type="NCBI Taxonomy" id="868131"/>
    <lineage>
        <taxon>Archaea</taxon>
        <taxon>Methanobacteriati</taxon>
        <taxon>Methanobacteriota</taxon>
        <taxon>Methanomada group</taxon>
        <taxon>Methanobacteria</taxon>
        <taxon>Methanobacteriales</taxon>
        <taxon>Methanobacteriaceae</taxon>
        <taxon>Methanobacterium</taxon>
    </lineage>
</organism>
<dbReference type="AlphaFoldDB" id="F6D5H2"/>
<keyword evidence="2 5" id="KW-0812">Transmembrane</keyword>
<dbReference type="Proteomes" id="UP000009231">
    <property type="component" value="Chromosome"/>
</dbReference>
<dbReference type="HOGENOM" id="CLU_139031_0_0_2"/>
<comment type="subcellular location">
    <subcellularLocation>
        <location evidence="1">Endomembrane system</location>
        <topology evidence="1">Multi-pass membrane protein</topology>
    </subcellularLocation>
</comment>
<reference evidence="7 8" key="1">
    <citation type="journal article" date="2014" name="Int. J. Syst. Evol. Microbiol.">
        <title>Methanobacterium paludis sp. nov. and a novel strain of Methanobacterium lacus isolated from northern peatlands.</title>
        <authorList>
            <person name="Cadillo-Quiroz H."/>
            <person name="Brauer S.L."/>
            <person name="Goodson N."/>
            <person name="Yavitt J.B."/>
            <person name="Zinder S.H."/>
        </authorList>
    </citation>
    <scope>NUCLEOTIDE SEQUENCE [LARGE SCALE GENOMIC DNA]</scope>
    <source>
        <strain evidence="8">DSM 25820 / JCM 18151 / SWAN1</strain>
    </source>
</reference>
<dbReference type="RefSeq" id="WP_013826823.1">
    <property type="nucleotide sequence ID" value="NC_015574.1"/>
</dbReference>
<evidence type="ECO:0000313" key="8">
    <source>
        <dbReference type="Proteomes" id="UP000009231"/>
    </source>
</evidence>
<evidence type="ECO:0000256" key="2">
    <source>
        <dbReference type="ARBA" id="ARBA00022692"/>
    </source>
</evidence>
<evidence type="ECO:0000256" key="3">
    <source>
        <dbReference type="ARBA" id="ARBA00022989"/>
    </source>
</evidence>
<dbReference type="GO" id="GO:0012505">
    <property type="term" value="C:endomembrane system"/>
    <property type="evidence" value="ECO:0007669"/>
    <property type="project" value="UniProtKB-SubCell"/>
</dbReference>
<dbReference type="OrthoDB" id="71067at2157"/>